<dbReference type="InterPro" id="IPR013979">
    <property type="entry name" value="TIF_beta_prop-like"/>
</dbReference>
<feature type="domain" description="Translation initiation factor beta propellor-like" evidence="6">
    <location>
        <begin position="143"/>
        <end position="273"/>
    </location>
</feature>
<dbReference type="Gene3D" id="2.130.10.10">
    <property type="entry name" value="YVTN repeat-like/Quinoprotein amine dehydrogenase"/>
    <property type="match status" value="1"/>
</dbReference>
<evidence type="ECO:0000256" key="4">
    <source>
        <dbReference type="ARBA" id="ARBA00023242"/>
    </source>
</evidence>
<dbReference type="PROSITE" id="PS50082">
    <property type="entry name" value="WD_REPEATS_2"/>
    <property type="match status" value="4"/>
</dbReference>
<dbReference type="PANTHER" id="PTHR22846">
    <property type="entry name" value="WD40 REPEAT PROTEIN"/>
    <property type="match status" value="1"/>
</dbReference>
<reference evidence="7 8" key="1">
    <citation type="submission" date="2020-06" db="EMBL/GenBank/DDBJ databases">
        <title>The yeast mating-type switching endonuclease HO is a domesticated member of an unorthodox homing genetic element family.</title>
        <authorList>
            <person name="Coughlan A.Y."/>
            <person name="Lombardi L."/>
            <person name="Braun-Galleani S."/>
            <person name="Martos A.R."/>
            <person name="Galeote V."/>
            <person name="Bigey F."/>
            <person name="Dequin S."/>
            <person name="Byrne K.P."/>
            <person name="Wolfe K.H."/>
        </authorList>
    </citation>
    <scope>NUCLEOTIDE SEQUENCE [LARGE SCALE GENOMIC DNA]</scope>
    <source>
        <strain evidence="7 8">CBS2947</strain>
    </source>
</reference>
<dbReference type="InterPro" id="IPR045183">
    <property type="entry name" value="Ebi-like"/>
</dbReference>
<keyword evidence="3" id="KW-0677">Repeat</keyword>
<dbReference type="Pfam" id="PF00400">
    <property type="entry name" value="WD40"/>
    <property type="match status" value="2"/>
</dbReference>
<dbReference type="SMART" id="SM00667">
    <property type="entry name" value="LisH"/>
    <property type="match status" value="1"/>
</dbReference>
<dbReference type="SUPFAM" id="SSF50978">
    <property type="entry name" value="WD40 repeat-like"/>
    <property type="match status" value="1"/>
</dbReference>
<comment type="subcellular location">
    <subcellularLocation>
        <location evidence="1">Nucleus</location>
    </subcellularLocation>
</comment>
<dbReference type="PROSITE" id="PS50294">
    <property type="entry name" value="WD_REPEATS_REGION"/>
    <property type="match status" value="3"/>
</dbReference>
<dbReference type="InterPro" id="IPR015943">
    <property type="entry name" value="WD40/YVTN_repeat-like_dom_sf"/>
</dbReference>
<dbReference type="GO" id="GO:0003714">
    <property type="term" value="F:transcription corepressor activity"/>
    <property type="evidence" value="ECO:0007669"/>
    <property type="project" value="InterPro"/>
</dbReference>
<protein>
    <recommendedName>
        <fullName evidence="6">Translation initiation factor beta propellor-like domain-containing protein</fullName>
    </recommendedName>
</protein>
<evidence type="ECO:0000313" key="7">
    <source>
        <dbReference type="EMBL" id="QLQ78886.1"/>
    </source>
</evidence>
<feature type="repeat" description="WD" evidence="5">
    <location>
        <begin position="204"/>
        <end position="232"/>
    </location>
</feature>
<keyword evidence="2 5" id="KW-0853">WD repeat</keyword>
<sequence>MSISSEELNYLIWRYLQENGKEVSALAMQDETRVLEFDQKYSKDIPFGTLVNLVQKGILYTECDLLVEYNGEMKKTDEKHFIQDFNLAQALQVEKEKGPDRLMDGRFALENESVDERAKEEDQRQEEIQKSVEDSGFIKTLKEFYKLGHIVSTCWNPVEKSMLAVGEKHSQARVYLFDENNGALLNEIELKHPFAPTSSAGKVNNELSCLAWSPNGMEIVTGVENGELRLWNKTGSLQNVFNFHRSPIVCIKWNKDSTHFITADVDNVTMVWDATTGTAIQHFEKASESSNDSLGVDVEWVEIDKFIIPGPQGSLIVHQIGESKPVGRLIGHQGAISALQFNPDNKMLISASDDHTVRVWRGGSTNPSSCLLGHSQSVVSVDWVDDKRILSASMDGSVRLWSLTDNTLLAISVADGVPIFSAKLSQDRNKYAVGFVDGQVIVYDIKPLLTSLDTSKKYSTPLSFPIYGTHQSPTNGDNVFDLSWSYKSDKIAVAYSTGQGSILSL</sequence>
<evidence type="ECO:0000256" key="2">
    <source>
        <dbReference type="ARBA" id="ARBA00022574"/>
    </source>
</evidence>
<organism evidence="7 8">
    <name type="scientific">Torulaspora globosa</name>
    <dbReference type="NCBI Taxonomy" id="48254"/>
    <lineage>
        <taxon>Eukaryota</taxon>
        <taxon>Fungi</taxon>
        <taxon>Dikarya</taxon>
        <taxon>Ascomycota</taxon>
        <taxon>Saccharomycotina</taxon>
        <taxon>Saccharomycetes</taxon>
        <taxon>Saccharomycetales</taxon>
        <taxon>Saccharomycetaceae</taxon>
        <taxon>Torulaspora</taxon>
    </lineage>
</organism>
<dbReference type="Pfam" id="PF08662">
    <property type="entry name" value="eIF2A"/>
    <property type="match status" value="1"/>
</dbReference>
<dbReference type="InterPro" id="IPR006594">
    <property type="entry name" value="LisH"/>
</dbReference>
<dbReference type="PROSITE" id="PS50896">
    <property type="entry name" value="LISH"/>
    <property type="match status" value="1"/>
</dbReference>
<dbReference type="OrthoDB" id="1367865at2759"/>
<feature type="repeat" description="WD" evidence="5">
    <location>
        <begin position="329"/>
        <end position="360"/>
    </location>
</feature>
<proteinExistence type="predicted"/>
<dbReference type="InterPro" id="IPR001680">
    <property type="entry name" value="WD40_rpt"/>
</dbReference>
<dbReference type="Proteomes" id="UP000510647">
    <property type="component" value="Chromosome 2"/>
</dbReference>
<dbReference type="AlphaFoldDB" id="A0A7H9HNR9"/>
<evidence type="ECO:0000256" key="1">
    <source>
        <dbReference type="ARBA" id="ARBA00004123"/>
    </source>
</evidence>
<dbReference type="EMBL" id="CP059268">
    <property type="protein sequence ID" value="QLQ78886.1"/>
    <property type="molecule type" value="Genomic_DNA"/>
</dbReference>
<keyword evidence="4" id="KW-0539">Nucleus</keyword>
<accession>A0A7H9HNR9</accession>
<keyword evidence="8" id="KW-1185">Reference proteome</keyword>
<evidence type="ECO:0000259" key="6">
    <source>
        <dbReference type="Pfam" id="PF08662"/>
    </source>
</evidence>
<dbReference type="InterPro" id="IPR036322">
    <property type="entry name" value="WD40_repeat_dom_sf"/>
</dbReference>
<evidence type="ECO:0000313" key="8">
    <source>
        <dbReference type="Proteomes" id="UP000510647"/>
    </source>
</evidence>
<dbReference type="PANTHER" id="PTHR22846:SF2">
    <property type="entry name" value="F-BOX-LIKE_WD REPEAT-CONTAINING PROTEIN EBI"/>
    <property type="match status" value="1"/>
</dbReference>
<dbReference type="GO" id="GO:0034967">
    <property type="term" value="C:Set3 complex"/>
    <property type="evidence" value="ECO:0007669"/>
    <property type="project" value="TreeGrafter"/>
</dbReference>
<dbReference type="SMART" id="SM00320">
    <property type="entry name" value="WD40"/>
    <property type="match status" value="5"/>
</dbReference>
<dbReference type="Pfam" id="PF08513">
    <property type="entry name" value="LisH"/>
    <property type="match status" value="1"/>
</dbReference>
<evidence type="ECO:0000256" key="3">
    <source>
        <dbReference type="ARBA" id="ARBA00022737"/>
    </source>
</evidence>
<dbReference type="GO" id="GO:0006357">
    <property type="term" value="P:regulation of transcription by RNA polymerase II"/>
    <property type="evidence" value="ECO:0007669"/>
    <property type="project" value="TreeGrafter"/>
</dbReference>
<evidence type="ECO:0000256" key="5">
    <source>
        <dbReference type="PROSITE-ProRule" id="PRU00221"/>
    </source>
</evidence>
<name>A0A7H9HNR9_9SACH</name>
<gene>
    <name evidence="7" type="ORF">HG537_0B02340</name>
</gene>
<feature type="repeat" description="WD" evidence="5">
    <location>
        <begin position="371"/>
        <end position="411"/>
    </location>
</feature>
<dbReference type="Gene3D" id="1.20.960.30">
    <property type="match status" value="1"/>
</dbReference>
<feature type="repeat" description="WD" evidence="5">
    <location>
        <begin position="241"/>
        <end position="282"/>
    </location>
</feature>